<evidence type="ECO:0000313" key="1">
    <source>
        <dbReference type="EMBL" id="KAH9327239.1"/>
    </source>
</evidence>
<dbReference type="Proteomes" id="UP000824469">
    <property type="component" value="Unassembled WGS sequence"/>
</dbReference>
<evidence type="ECO:0000313" key="2">
    <source>
        <dbReference type="Proteomes" id="UP000824469"/>
    </source>
</evidence>
<accession>A0AA38GRB0</accession>
<gene>
    <name evidence="1" type="ORF">KI387_007417</name>
</gene>
<reference evidence="1 2" key="1">
    <citation type="journal article" date="2021" name="Nat. Plants">
        <title>The Taxus genome provides insights into paclitaxel biosynthesis.</title>
        <authorList>
            <person name="Xiong X."/>
            <person name="Gou J."/>
            <person name="Liao Q."/>
            <person name="Li Y."/>
            <person name="Zhou Q."/>
            <person name="Bi G."/>
            <person name="Li C."/>
            <person name="Du R."/>
            <person name="Wang X."/>
            <person name="Sun T."/>
            <person name="Guo L."/>
            <person name="Liang H."/>
            <person name="Lu P."/>
            <person name="Wu Y."/>
            <person name="Zhang Z."/>
            <person name="Ro D.K."/>
            <person name="Shang Y."/>
            <person name="Huang S."/>
            <person name="Yan J."/>
        </authorList>
    </citation>
    <scope>NUCLEOTIDE SEQUENCE [LARGE SCALE GENOMIC DNA]</scope>
    <source>
        <strain evidence="1">Ta-2019</strain>
    </source>
</reference>
<dbReference type="AlphaFoldDB" id="A0AA38GRB0"/>
<keyword evidence="2" id="KW-1185">Reference proteome</keyword>
<proteinExistence type="predicted"/>
<protein>
    <submittedName>
        <fullName evidence="1">Uncharacterized protein</fullName>
    </submittedName>
</protein>
<comment type="caution">
    <text evidence="1">The sequence shown here is derived from an EMBL/GenBank/DDBJ whole genome shotgun (WGS) entry which is preliminary data.</text>
</comment>
<organism evidence="1 2">
    <name type="scientific">Taxus chinensis</name>
    <name type="common">Chinese yew</name>
    <name type="synonym">Taxus wallichiana var. chinensis</name>
    <dbReference type="NCBI Taxonomy" id="29808"/>
    <lineage>
        <taxon>Eukaryota</taxon>
        <taxon>Viridiplantae</taxon>
        <taxon>Streptophyta</taxon>
        <taxon>Embryophyta</taxon>
        <taxon>Tracheophyta</taxon>
        <taxon>Spermatophyta</taxon>
        <taxon>Pinopsida</taxon>
        <taxon>Pinidae</taxon>
        <taxon>Conifers II</taxon>
        <taxon>Cupressales</taxon>
        <taxon>Taxaceae</taxon>
        <taxon>Taxus</taxon>
    </lineage>
</organism>
<feature type="non-terminal residue" evidence="1">
    <location>
        <position position="1"/>
    </location>
</feature>
<sequence>MLPPVQPYNIRHSLTAFACFICFLLSLVACFAFPNDLQQPFPGPTRELKSADLIQKEMDKESAQVPIGMKPSIIE</sequence>
<dbReference type="EMBL" id="JAHRHJ020000002">
    <property type="protein sequence ID" value="KAH9327239.1"/>
    <property type="molecule type" value="Genomic_DNA"/>
</dbReference>
<name>A0AA38GRB0_TAXCH</name>